<comment type="caution">
    <text evidence="1">The sequence shown here is derived from an EMBL/GenBank/DDBJ whole genome shotgun (WGS) entry which is preliminary data.</text>
</comment>
<gene>
    <name evidence="1" type="ORF">HMPREF0373_00270</name>
</gene>
<name>U2PMN5_EUBRA</name>
<reference evidence="1 2" key="1">
    <citation type="submission" date="2013-06" db="EMBL/GenBank/DDBJ databases">
        <authorList>
            <person name="Weinstock G."/>
            <person name="Sodergren E."/>
            <person name="Lobos E.A."/>
            <person name="Fulton L."/>
            <person name="Fulton R."/>
            <person name="Courtney L."/>
            <person name="Fronick C."/>
            <person name="O'Laughlin M."/>
            <person name="Godfrey J."/>
            <person name="Wilson R.M."/>
            <person name="Miner T."/>
            <person name="Farmer C."/>
            <person name="Delehaunty K."/>
            <person name="Cordes M."/>
            <person name="Minx P."/>
            <person name="Tomlinson C."/>
            <person name="Chen J."/>
            <person name="Wollam A."/>
            <person name="Pepin K.H."/>
            <person name="Bhonagiri V."/>
            <person name="Zhang X."/>
            <person name="Warren W."/>
            <person name="Mitreva M."/>
            <person name="Mardis E.R."/>
            <person name="Wilson R.K."/>
        </authorList>
    </citation>
    <scope>NUCLEOTIDE SEQUENCE [LARGE SCALE GENOMIC DNA]</scope>
    <source>
        <strain evidence="1 2">ATCC 29099</strain>
    </source>
</reference>
<evidence type="ECO:0000313" key="1">
    <source>
        <dbReference type="EMBL" id="ERK51810.1"/>
    </source>
</evidence>
<proteinExistence type="predicted"/>
<dbReference type="EMBL" id="AWVJ01000019">
    <property type="protein sequence ID" value="ERK51810.1"/>
    <property type="molecule type" value="Genomic_DNA"/>
</dbReference>
<organism evidence="1 2">
    <name type="scientific">Eubacterium ramulus ATCC 29099</name>
    <dbReference type="NCBI Taxonomy" id="1256908"/>
    <lineage>
        <taxon>Bacteria</taxon>
        <taxon>Bacillati</taxon>
        <taxon>Bacillota</taxon>
        <taxon>Clostridia</taxon>
        <taxon>Eubacteriales</taxon>
        <taxon>Eubacteriaceae</taxon>
        <taxon>Eubacterium</taxon>
    </lineage>
</organism>
<protein>
    <submittedName>
        <fullName evidence="1">Uncharacterized protein</fullName>
    </submittedName>
</protein>
<sequence>MQAVFVPTETKCRLAEMHRKRCHALHDEHPVARMPRAFLNVTVYSELCICKSDHV</sequence>
<keyword evidence="2" id="KW-1185">Reference proteome</keyword>
<accession>U2PMN5</accession>
<evidence type="ECO:0000313" key="2">
    <source>
        <dbReference type="Proteomes" id="UP000016608"/>
    </source>
</evidence>
<dbReference type="AlphaFoldDB" id="U2PMN5"/>
<dbReference type="Proteomes" id="UP000016608">
    <property type="component" value="Unassembled WGS sequence"/>
</dbReference>
<dbReference type="HOGENOM" id="CLU_3025523_0_0_9"/>